<comment type="caution">
    <text evidence="1">The sequence shown here is derived from an EMBL/GenBank/DDBJ whole genome shotgun (WGS) entry which is preliminary data.</text>
</comment>
<sequence>MGLAALAASLHAQQPTKGLNIAPAYEGWEQNDDGSFDLIFGYFNRNWDEWIDVPVGPANSFEPGDADQGQPTHFLPRRNQFVFRVRVPKDFGNRELVWTLTSNGKTEKAYGTLKPDYVVNATVMAANFGAGGQTGTMPDLAGNLPPVLKIEGERLRHVKAGEPVPLTAIATDDGKPRVRPIQEALGGNRTVPDSATGLRLVWIKY</sequence>
<proteinExistence type="predicted"/>
<name>A0A7V8SWV1_9BACT</name>
<dbReference type="AlphaFoldDB" id="A0A7V8SWV1"/>
<evidence type="ECO:0000313" key="1">
    <source>
        <dbReference type="EMBL" id="MBA0085261.1"/>
    </source>
</evidence>
<gene>
    <name evidence="1" type="ORF">HRJ53_09705</name>
</gene>
<keyword evidence="2" id="KW-1185">Reference proteome</keyword>
<accession>A0A7V8SWV1</accession>
<dbReference type="EMBL" id="JACDQQ010000933">
    <property type="protein sequence ID" value="MBA0085261.1"/>
    <property type="molecule type" value="Genomic_DNA"/>
</dbReference>
<feature type="non-terminal residue" evidence="1">
    <location>
        <position position="205"/>
    </location>
</feature>
<reference evidence="1" key="1">
    <citation type="submission" date="2020-06" db="EMBL/GenBank/DDBJ databases">
        <title>Legume-microbial interactions unlock mineral nutrients during tropical forest succession.</title>
        <authorList>
            <person name="Epihov D.Z."/>
        </authorList>
    </citation>
    <scope>NUCLEOTIDE SEQUENCE [LARGE SCALE GENOMIC DNA]</scope>
    <source>
        <strain evidence="1">Pan2503</strain>
    </source>
</reference>
<evidence type="ECO:0000313" key="2">
    <source>
        <dbReference type="Proteomes" id="UP000567293"/>
    </source>
</evidence>
<organism evidence="1 2">
    <name type="scientific">Candidatus Acidiferrum panamense</name>
    <dbReference type="NCBI Taxonomy" id="2741543"/>
    <lineage>
        <taxon>Bacteria</taxon>
        <taxon>Pseudomonadati</taxon>
        <taxon>Acidobacteriota</taxon>
        <taxon>Terriglobia</taxon>
        <taxon>Candidatus Acidiferrales</taxon>
        <taxon>Candidatus Acidiferrum</taxon>
    </lineage>
</organism>
<protein>
    <submittedName>
        <fullName evidence="1">Uncharacterized protein</fullName>
    </submittedName>
</protein>
<dbReference type="Proteomes" id="UP000567293">
    <property type="component" value="Unassembled WGS sequence"/>
</dbReference>